<dbReference type="RefSeq" id="WP_121151766.1">
    <property type="nucleotide sequence ID" value="NZ_CP032828.1"/>
</dbReference>
<evidence type="ECO:0000256" key="5">
    <source>
        <dbReference type="PIRSR" id="PIRSR000137-2"/>
    </source>
</evidence>
<dbReference type="SUPFAM" id="SSF51905">
    <property type="entry name" value="FAD/NAD(P)-binding domain"/>
    <property type="match status" value="1"/>
</dbReference>
<evidence type="ECO:0000259" key="8">
    <source>
        <dbReference type="PROSITE" id="PS00624"/>
    </source>
</evidence>
<dbReference type="Gene3D" id="3.30.560.10">
    <property type="entry name" value="Glucose Oxidase, domain 3"/>
    <property type="match status" value="1"/>
</dbReference>
<keyword evidence="9" id="KW-0614">Plasmid</keyword>
<evidence type="ECO:0000256" key="3">
    <source>
        <dbReference type="ARBA" id="ARBA00022630"/>
    </source>
</evidence>
<dbReference type="PANTHER" id="PTHR11552:SF147">
    <property type="entry name" value="CHOLINE DEHYDROGENASE, MITOCHONDRIAL"/>
    <property type="match status" value="1"/>
</dbReference>
<dbReference type="PANTHER" id="PTHR11552">
    <property type="entry name" value="GLUCOSE-METHANOL-CHOLINE GMC OXIDOREDUCTASE"/>
    <property type="match status" value="1"/>
</dbReference>
<comment type="cofactor">
    <cofactor evidence="1 5">
        <name>FAD</name>
        <dbReference type="ChEBI" id="CHEBI:57692"/>
    </cofactor>
</comment>
<feature type="domain" description="Glucose-methanol-choline oxidoreductase N-terminal" evidence="7">
    <location>
        <begin position="81"/>
        <end position="104"/>
    </location>
</feature>
<gene>
    <name evidence="9" type="ORF">D3Y57_04600</name>
</gene>
<feature type="binding site" evidence="5">
    <location>
        <position position="221"/>
    </location>
    <ligand>
        <name>FAD</name>
        <dbReference type="ChEBI" id="CHEBI:57692"/>
    </ligand>
</feature>
<evidence type="ECO:0000256" key="4">
    <source>
        <dbReference type="ARBA" id="ARBA00022827"/>
    </source>
</evidence>
<proteinExistence type="inferred from homology"/>
<dbReference type="PIRSF" id="PIRSF000137">
    <property type="entry name" value="Alcohol_oxidase"/>
    <property type="match status" value="1"/>
</dbReference>
<organism evidence="9 10">
    <name type="scientific">Sphingomonas paeninsulae</name>
    <dbReference type="NCBI Taxonomy" id="2319844"/>
    <lineage>
        <taxon>Bacteria</taxon>
        <taxon>Pseudomonadati</taxon>
        <taxon>Pseudomonadota</taxon>
        <taxon>Alphaproteobacteria</taxon>
        <taxon>Sphingomonadales</taxon>
        <taxon>Sphingomonadaceae</taxon>
        <taxon>Sphingomonas</taxon>
    </lineage>
</organism>
<protein>
    <submittedName>
        <fullName evidence="9">Oxidoreductase</fullName>
    </submittedName>
</protein>
<dbReference type="PROSITE" id="PS00623">
    <property type="entry name" value="GMC_OXRED_1"/>
    <property type="match status" value="1"/>
</dbReference>
<keyword evidence="4 5" id="KW-0274">FAD</keyword>
<dbReference type="Gene3D" id="3.50.50.60">
    <property type="entry name" value="FAD/NAD(P)-binding domain"/>
    <property type="match status" value="1"/>
</dbReference>
<dbReference type="InterPro" id="IPR000172">
    <property type="entry name" value="GMC_OxRdtase_N"/>
</dbReference>
<sequence length="533" mass="56926">MIDRVDYIIVGAGSSGCVLASELSSTPSNSVLVVESGPMDRSFLIDMPRGIGKLLMPGNPHVWSYGVNRGGNRGSEVWVKGRAIGGSSSVNGMIYARGFASDYDRWAELGCTGWAWDDIFPHFLAMEDHQLGATSERGVGGPLRLTPHPRDAVGAELCEAVIEAAGQAGIPRVDDTNASPAGGIAYQTRNIWQGRRQSASKAFLHPAMSRPNLTVSADTDVLRIVFEGRKAIGIDVRDKSGERRILANREVILSAGAIQSPKLLQLSGVGNAKILQGFGIEVVHDLPEVGQNLQEHFYLQTKYRVTGGSLNSEFAGLKLLWNVLRYAVAHSGPMTHAAQELIGYIKTDPALARPDCQIGVGLYSMGKGPKGLVLDKEPGFTVGGYPMHPRSRGEIQIASADPDIPPAITANYLNDPLDRATAVAMVRSLRKIMAQPAIASMVIEELAPGRSVESDDAILDYYYDNGGTAFHVSGTCRMGSDDAAVTDPAARVRGISGLRVVDTSIFPELPSGNTNAPAMAAGRHIGKMMLAER</sequence>
<dbReference type="AlphaFoldDB" id="A0A494TE24"/>
<feature type="domain" description="Glucose-methanol-choline oxidoreductase N-terminal" evidence="8">
    <location>
        <begin position="256"/>
        <end position="270"/>
    </location>
</feature>
<dbReference type="KEGG" id="spha:D3Y57_04600"/>
<dbReference type="SUPFAM" id="SSF54373">
    <property type="entry name" value="FAD-linked reductases, C-terminal domain"/>
    <property type="match status" value="1"/>
</dbReference>
<dbReference type="EMBL" id="CP032828">
    <property type="protein sequence ID" value="AYJ85303.1"/>
    <property type="molecule type" value="Genomic_DNA"/>
</dbReference>
<dbReference type="GO" id="GO:0016614">
    <property type="term" value="F:oxidoreductase activity, acting on CH-OH group of donors"/>
    <property type="evidence" value="ECO:0007669"/>
    <property type="project" value="InterPro"/>
</dbReference>
<keyword evidence="10" id="KW-1185">Reference proteome</keyword>
<dbReference type="InterPro" id="IPR007867">
    <property type="entry name" value="GMC_OxRtase_C"/>
</dbReference>
<comment type="similarity">
    <text evidence="2 6">Belongs to the GMC oxidoreductase family.</text>
</comment>
<evidence type="ECO:0000259" key="7">
    <source>
        <dbReference type="PROSITE" id="PS00623"/>
    </source>
</evidence>
<evidence type="ECO:0000256" key="6">
    <source>
        <dbReference type="RuleBase" id="RU003968"/>
    </source>
</evidence>
<dbReference type="PROSITE" id="PS51257">
    <property type="entry name" value="PROKAR_LIPOPROTEIN"/>
    <property type="match status" value="1"/>
</dbReference>
<dbReference type="GO" id="GO:0050660">
    <property type="term" value="F:flavin adenine dinucleotide binding"/>
    <property type="evidence" value="ECO:0007669"/>
    <property type="project" value="InterPro"/>
</dbReference>
<dbReference type="Pfam" id="PF00732">
    <property type="entry name" value="GMC_oxred_N"/>
    <property type="match status" value="1"/>
</dbReference>
<dbReference type="Pfam" id="PF05199">
    <property type="entry name" value="GMC_oxred_C"/>
    <property type="match status" value="1"/>
</dbReference>
<evidence type="ECO:0000256" key="2">
    <source>
        <dbReference type="ARBA" id="ARBA00010790"/>
    </source>
</evidence>
<dbReference type="Proteomes" id="UP000276254">
    <property type="component" value="Plasmid unnamed1"/>
</dbReference>
<accession>A0A494TE24</accession>
<name>A0A494TE24_SPHPE</name>
<evidence type="ECO:0000313" key="10">
    <source>
        <dbReference type="Proteomes" id="UP000276254"/>
    </source>
</evidence>
<keyword evidence="3 6" id="KW-0285">Flavoprotein</keyword>
<dbReference type="OrthoDB" id="9785276at2"/>
<dbReference type="InterPro" id="IPR036188">
    <property type="entry name" value="FAD/NAD-bd_sf"/>
</dbReference>
<evidence type="ECO:0000256" key="1">
    <source>
        <dbReference type="ARBA" id="ARBA00001974"/>
    </source>
</evidence>
<geneLocation type="plasmid" evidence="9">
    <name>unnamed1</name>
</geneLocation>
<reference evidence="9 10" key="1">
    <citation type="submission" date="2018-09" db="EMBL/GenBank/DDBJ databases">
        <title>Sphingomonas peninsula sp. nov., isolated from fildes peninsula, Antarctic soil.</title>
        <authorList>
            <person name="Yingchao G."/>
        </authorList>
    </citation>
    <scope>NUCLEOTIDE SEQUENCE [LARGE SCALE GENOMIC DNA]</scope>
    <source>
        <strain evidence="9 10">YZ-8</strain>
        <plasmid evidence="9 10">unnamed1</plasmid>
    </source>
</reference>
<dbReference type="PROSITE" id="PS00624">
    <property type="entry name" value="GMC_OXRED_2"/>
    <property type="match status" value="1"/>
</dbReference>
<evidence type="ECO:0000313" key="9">
    <source>
        <dbReference type="EMBL" id="AYJ85303.1"/>
    </source>
</evidence>
<dbReference type="InterPro" id="IPR012132">
    <property type="entry name" value="GMC_OxRdtase"/>
</dbReference>